<feature type="non-terminal residue" evidence="2">
    <location>
        <position position="210"/>
    </location>
</feature>
<accession>A0A6J4RTZ8</accession>
<feature type="compositionally biased region" description="Basic residues" evidence="1">
    <location>
        <begin position="23"/>
        <end position="36"/>
    </location>
</feature>
<feature type="compositionally biased region" description="Basic residues" evidence="1">
    <location>
        <begin position="176"/>
        <end position="202"/>
    </location>
</feature>
<proteinExistence type="predicted"/>
<protein>
    <submittedName>
        <fullName evidence="2">Two-component transcriptional response regulator, LuxR family</fullName>
    </submittedName>
</protein>
<sequence>DGKRGRAHRRRSPRRADRDQGHARRAAGLRGGRRGRERPGGRGPRRPAQPGRRTHGPQDAGDGRCRGHLPHPQGLSRDPRPGAHHLRLRGGHPAGRRGGGDGLRPQGRAARGALRGHPGGGRGQTPSRAGRGGAPRGAGAVAVRRGSQRPGGGGARSRGAGEGQQGDSAHALDQRGHRKVPPAARRRKTGRRRSRLRRRRRDATRTIAAV</sequence>
<feature type="non-terminal residue" evidence="2">
    <location>
        <position position="1"/>
    </location>
</feature>
<feature type="compositionally biased region" description="Low complexity" evidence="1">
    <location>
        <begin position="103"/>
        <end position="116"/>
    </location>
</feature>
<feature type="compositionally biased region" description="Gly residues" evidence="1">
    <location>
        <begin position="92"/>
        <end position="102"/>
    </location>
</feature>
<feature type="compositionally biased region" description="Basic residues" evidence="1">
    <location>
        <begin position="1"/>
        <end position="13"/>
    </location>
</feature>
<organism evidence="2">
    <name type="scientific">uncultured Rubrobacteraceae bacterium</name>
    <dbReference type="NCBI Taxonomy" id="349277"/>
    <lineage>
        <taxon>Bacteria</taxon>
        <taxon>Bacillati</taxon>
        <taxon>Actinomycetota</taxon>
        <taxon>Rubrobacteria</taxon>
        <taxon>Rubrobacterales</taxon>
        <taxon>Rubrobacteraceae</taxon>
        <taxon>environmental samples</taxon>
    </lineage>
</organism>
<evidence type="ECO:0000256" key="1">
    <source>
        <dbReference type="SAM" id="MobiDB-lite"/>
    </source>
</evidence>
<feature type="region of interest" description="Disordered" evidence="1">
    <location>
        <begin position="1"/>
        <end position="210"/>
    </location>
</feature>
<name>A0A6J4RTZ8_9ACTN</name>
<dbReference type="AlphaFoldDB" id="A0A6J4RTZ8"/>
<dbReference type="EMBL" id="CADCVH010000118">
    <property type="protein sequence ID" value="CAA9477623.1"/>
    <property type="molecule type" value="Genomic_DNA"/>
</dbReference>
<reference evidence="2" key="1">
    <citation type="submission" date="2020-02" db="EMBL/GenBank/DDBJ databases">
        <authorList>
            <person name="Meier V. D."/>
        </authorList>
    </citation>
    <scope>NUCLEOTIDE SEQUENCE</scope>
    <source>
        <strain evidence="2">AVDCRST_MAG02</strain>
    </source>
</reference>
<gene>
    <name evidence="2" type="ORF">AVDCRST_MAG02-4595</name>
</gene>
<evidence type="ECO:0000313" key="2">
    <source>
        <dbReference type="EMBL" id="CAA9477623.1"/>
    </source>
</evidence>
<feature type="compositionally biased region" description="Gly residues" evidence="1">
    <location>
        <begin position="149"/>
        <end position="164"/>
    </location>
</feature>